<feature type="region of interest" description="Disordered" evidence="1">
    <location>
        <begin position="294"/>
        <end position="313"/>
    </location>
</feature>
<organism evidence="2 3">
    <name type="scientific">Xylaria hypoxylon</name>
    <dbReference type="NCBI Taxonomy" id="37992"/>
    <lineage>
        <taxon>Eukaryota</taxon>
        <taxon>Fungi</taxon>
        <taxon>Dikarya</taxon>
        <taxon>Ascomycota</taxon>
        <taxon>Pezizomycotina</taxon>
        <taxon>Sordariomycetes</taxon>
        <taxon>Xylariomycetidae</taxon>
        <taxon>Xylariales</taxon>
        <taxon>Xylariaceae</taxon>
        <taxon>Xylaria</taxon>
    </lineage>
</organism>
<gene>
    <name evidence="2" type="ORF">E0Z10_g5474</name>
</gene>
<evidence type="ECO:0000313" key="2">
    <source>
        <dbReference type="EMBL" id="TGJ83259.1"/>
    </source>
</evidence>
<proteinExistence type="predicted"/>
<evidence type="ECO:0000256" key="1">
    <source>
        <dbReference type="SAM" id="MobiDB-lite"/>
    </source>
</evidence>
<sequence>MGSPRLLGLPTELATGIKNRIGLIALSRTCKALRNIAVPFIVQLNRKNPFSINFDFSFLRYARDILRDPSLAAREGFFTATNRVPLGRVEIGDSEILDRAARKLGRPLPSRWIDEGYIYGSDDEYSSDAEERYVNEERNIDHKSELLILILTNLPNLSSISIPNDFGSRLPPRCLLSLREANLCPFSGDYKRDDGLTLHFFDLASFEDLFHAAPLLEDLTIKITDSSLSPKAVRNLLRGCVRLEHFVYDSIGNDACNSHHEDLFSEAQPSDFVNALLPASLSLQELKVTTNPELRESSAVDGHDTGSTHGIGPKDLKHFTTLRTVSFKEYEST</sequence>
<reference evidence="2 3" key="1">
    <citation type="submission" date="2019-03" db="EMBL/GenBank/DDBJ databases">
        <title>Draft genome sequence of Xylaria hypoxylon DSM 108379, a ubiquitous saprotrophic-parasitic fungi on hardwood.</title>
        <authorList>
            <person name="Buettner E."/>
            <person name="Leonhardt S."/>
            <person name="Gebauer A.M."/>
            <person name="Liers C."/>
            <person name="Hofrichter M."/>
            <person name="Kellner H."/>
        </authorList>
    </citation>
    <scope>NUCLEOTIDE SEQUENCE [LARGE SCALE GENOMIC DNA]</scope>
    <source>
        <strain evidence="2 3">DSM 108379</strain>
    </source>
</reference>
<comment type="caution">
    <text evidence="2">The sequence shown here is derived from an EMBL/GenBank/DDBJ whole genome shotgun (WGS) entry which is preliminary data.</text>
</comment>
<accession>A0A4Z0YFZ9</accession>
<dbReference type="Proteomes" id="UP000297716">
    <property type="component" value="Unassembled WGS sequence"/>
</dbReference>
<name>A0A4Z0YFZ9_9PEZI</name>
<evidence type="ECO:0000313" key="3">
    <source>
        <dbReference type="Proteomes" id="UP000297716"/>
    </source>
</evidence>
<protein>
    <submittedName>
        <fullName evidence="2">Uncharacterized protein</fullName>
    </submittedName>
</protein>
<dbReference type="AlphaFoldDB" id="A0A4Z0YFZ9"/>
<dbReference type="EMBL" id="SKBN01000099">
    <property type="protein sequence ID" value="TGJ83259.1"/>
    <property type="molecule type" value="Genomic_DNA"/>
</dbReference>
<keyword evidence="3" id="KW-1185">Reference proteome</keyword>
<dbReference type="OrthoDB" id="4719655at2759"/>